<dbReference type="EMBL" id="LCUC01000180">
    <property type="protein sequence ID" value="KKY34874.1"/>
    <property type="molecule type" value="Genomic_DNA"/>
</dbReference>
<dbReference type="InterPro" id="IPR036812">
    <property type="entry name" value="NAD(P)_OxRdtase_dom_sf"/>
</dbReference>
<dbReference type="STRING" id="1214573.A0A0G2FLI0"/>
<gene>
    <name evidence="3" type="ORF">UCDDA912_g05146</name>
</gene>
<comment type="caution">
    <text evidence="3">The sequence shown here is derived from an EMBL/GenBank/DDBJ whole genome shotgun (WGS) entry which is preliminary data.</text>
</comment>
<dbReference type="SUPFAM" id="SSF51430">
    <property type="entry name" value="NAD(P)-linked oxidoreductase"/>
    <property type="match status" value="1"/>
</dbReference>
<protein>
    <submittedName>
        <fullName evidence="3">Putative aldehyde reductase</fullName>
    </submittedName>
</protein>
<dbReference type="CDD" id="cd19075">
    <property type="entry name" value="AKR_AKR7A1-5"/>
    <property type="match status" value="1"/>
</dbReference>
<evidence type="ECO:0000259" key="2">
    <source>
        <dbReference type="Pfam" id="PF00248"/>
    </source>
</evidence>
<keyword evidence="4" id="KW-1185">Reference proteome</keyword>
<feature type="domain" description="NADP-dependent oxidoreductase" evidence="2">
    <location>
        <begin position="7"/>
        <end position="303"/>
    </location>
</feature>
<dbReference type="Gene3D" id="3.20.20.100">
    <property type="entry name" value="NADP-dependent oxidoreductase domain"/>
    <property type="match status" value="1"/>
</dbReference>
<reference evidence="3 4" key="1">
    <citation type="submission" date="2015-05" db="EMBL/GenBank/DDBJ databases">
        <title>Distinctive expansion of gene families associated with plant cell wall degradation and secondary metabolism in the genomes of grapevine trunk pathogens.</title>
        <authorList>
            <person name="Lawrence D.P."/>
            <person name="Travadon R."/>
            <person name="Rolshausen P.E."/>
            <person name="Baumgartner K."/>
        </authorList>
    </citation>
    <scope>NUCLEOTIDE SEQUENCE [LARGE SCALE GENOMIC DNA]</scope>
    <source>
        <strain evidence="3">DA912</strain>
    </source>
</reference>
<dbReference type="PANTHER" id="PTHR43364:SF4">
    <property type="entry name" value="NAD(P)-LINKED OXIDOREDUCTASE SUPERFAMILY PROTEIN"/>
    <property type="match status" value="1"/>
</dbReference>
<dbReference type="GO" id="GO:0016491">
    <property type="term" value="F:oxidoreductase activity"/>
    <property type="evidence" value="ECO:0007669"/>
    <property type="project" value="UniProtKB-KW"/>
</dbReference>
<dbReference type="InterPro" id="IPR023210">
    <property type="entry name" value="NADP_OxRdtase_dom"/>
</dbReference>
<dbReference type="PRINTS" id="PR00069">
    <property type="entry name" value="ALDKETRDTASE"/>
</dbReference>
<sequence>MATPTLVFGGGILTAPYVESADEVQGYLDVLEELGIKIIDTAAVYGDSEKHLGERGAASRFTIDTKHAAMMSPEPSTKDVVVASGKESLKKLATSQVDVYYLHNPDLRAPFEQTLEGIDVLYKAGAFRRFGISNFNADQVKEVLRICRERNFVPPTVYQGNYNAVCRLPETELFPILRDNNIAFYAYSPIAGGFLAKTADQINKAKGRWDPEQLIGKLYHHLYMDRPALLGALDTWNEIAASEGIPAAELAFRWTVHSSALDARQGDAVIIGASSLAQLRATVAAIRKGPLSAAAQERIQGVWESVKHDAFLDNVNGLSEEFQNDLASNFKNQLKST</sequence>
<reference evidence="3 4" key="2">
    <citation type="submission" date="2015-05" db="EMBL/GenBank/DDBJ databases">
        <authorList>
            <person name="Morales-Cruz A."/>
            <person name="Amrine K.C."/>
            <person name="Cantu D."/>
        </authorList>
    </citation>
    <scope>NUCLEOTIDE SEQUENCE [LARGE SCALE GENOMIC DNA]</scope>
    <source>
        <strain evidence="3">DA912</strain>
    </source>
</reference>
<dbReference type="InterPro" id="IPR020471">
    <property type="entry name" value="AKR"/>
</dbReference>
<organism evidence="3 4">
    <name type="scientific">Diaporthe ampelina</name>
    <dbReference type="NCBI Taxonomy" id="1214573"/>
    <lineage>
        <taxon>Eukaryota</taxon>
        <taxon>Fungi</taxon>
        <taxon>Dikarya</taxon>
        <taxon>Ascomycota</taxon>
        <taxon>Pezizomycotina</taxon>
        <taxon>Sordariomycetes</taxon>
        <taxon>Sordariomycetidae</taxon>
        <taxon>Diaporthales</taxon>
        <taxon>Diaporthaceae</taxon>
        <taxon>Diaporthe</taxon>
    </lineage>
</organism>
<accession>A0A0G2FLI0</accession>
<name>A0A0G2FLI0_9PEZI</name>
<proteinExistence type="predicted"/>
<dbReference type="AlphaFoldDB" id="A0A0G2FLI0"/>
<evidence type="ECO:0000256" key="1">
    <source>
        <dbReference type="ARBA" id="ARBA00023002"/>
    </source>
</evidence>
<dbReference type="PANTHER" id="PTHR43364">
    <property type="entry name" value="NADH-SPECIFIC METHYLGLYOXAL REDUCTASE-RELATED"/>
    <property type="match status" value="1"/>
</dbReference>
<dbReference type="InterPro" id="IPR050523">
    <property type="entry name" value="AKR_Detox_Biosynth"/>
</dbReference>
<evidence type="ECO:0000313" key="4">
    <source>
        <dbReference type="Proteomes" id="UP000034680"/>
    </source>
</evidence>
<dbReference type="OrthoDB" id="2310150at2759"/>
<evidence type="ECO:0000313" key="3">
    <source>
        <dbReference type="EMBL" id="KKY34874.1"/>
    </source>
</evidence>
<dbReference type="Proteomes" id="UP000034680">
    <property type="component" value="Unassembled WGS sequence"/>
</dbReference>
<keyword evidence="1" id="KW-0560">Oxidoreductase</keyword>
<dbReference type="Pfam" id="PF00248">
    <property type="entry name" value="Aldo_ket_red"/>
    <property type="match status" value="1"/>
</dbReference>